<dbReference type="GO" id="GO:0005789">
    <property type="term" value="C:endoplasmic reticulum membrane"/>
    <property type="evidence" value="ECO:0007669"/>
    <property type="project" value="UniProtKB-SubCell"/>
</dbReference>
<proteinExistence type="inferred from homology"/>
<feature type="transmembrane region" description="Helical" evidence="11">
    <location>
        <begin position="921"/>
        <end position="944"/>
    </location>
</feature>
<dbReference type="GO" id="GO:0006506">
    <property type="term" value="P:GPI anchor biosynthetic process"/>
    <property type="evidence" value="ECO:0007669"/>
    <property type="project" value="UniProtKB-KW"/>
</dbReference>
<dbReference type="GO" id="GO:0051377">
    <property type="term" value="F:mannose-ethanolamine phosphotransferase activity"/>
    <property type="evidence" value="ECO:0007669"/>
    <property type="project" value="InterPro"/>
</dbReference>
<feature type="transmembrane region" description="Helical" evidence="11">
    <location>
        <begin position="598"/>
        <end position="616"/>
    </location>
</feature>
<keyword evidence="6 11" id="KW-0812">Transmembrane</keyword>
<feature type="transmembrane region" description="Helical" evidence="11">
    <location>
        <begin position="34"/>
        <end position="58"/>
    </location>
</feature>
<dbReference type="InterPro" id="IPR039524">
    <property type="entry name" value="PIGO/GPI13"/>
</dbReference>
<evidence type="ECO:0000256" key="6">
    <source>
        <dbReference type="ARBA" id="ARBA00022692"/>
    </source>
</evidence>
<dbReference type="Proteomes" id="UP001222932">
    <property type="component" value="Unassembled WGS sequence"/>
</dbReference>
<feature type="transmembrane region" description="Helical" evidence="11">
    <location>
        <begin position="574"/>
        <end position="591"/>
    </location>
</feature>
<evidence type="ECO:0000259" key="12">
    <source>
        <dbReference type="Pfam" id="PF19316"/>
    </source>
</evidence>
<reference evidence="13" key="2">
    <citation type="submission" date="2023-06" db="EMBL/GenBank/DDBJ databases">
        <authorList>
            <person name="Kobayashi Y."/>
            <person name="Kayamori A."/>
            <person name="Aoki K."/>
            <person name="Shiwa Y."/>
            <person name="Fujita N."/>
            <person name="Sugita T."/>
            <person name="Iwasaki W."/>
            <person name="Tanaka N."/>
            <person name="Takashima M."/>
        </authorList>
    </citation>
    <scope>NUCLEOTIDE SEQUENCE</scope>
    <source>
        <strain evidence="13">HIS016</strain>
    </source>
</reference>
<comment type="pathway">
    <text evidence="2">Glycolipid biosynthesis; glycosylphosphatidylinositol-anchor biosynthesis.</text>
</comment>
<dbReference type="AlphaFoldDB" id="A0AAD3TSZ1"/>
<keyword evidence="9 11" id="KW-0472">Membrane</keyword>
<keyword evidence="5" id="KW-0808">Transferase</keyword>
<evidence type="ECO:0000256" key="11">
    <source>
        <dbReference type="SAM" id="Phobius"/>
    </source>
</evidence>
<feature type="transmembrane region" description="Helical" evidence="11">
    <location>
        <begin position="964"/>
        <end position="986"/>
    </location>
</feature>
<dbReference type="Gene3D" id="3.40.720.10">
    <property type="entry name" value="Alkaline Phosphatase, subunit A"/>
    <property type="match status" value="1"/>
</dbReference>
<dbReference type="SUPFAM" id="SSF53649">
    <property type="entry name" value="Alkaline phosphatase-like"/>
    <property type="match status" value="1"/>
</dbReference>
<dbReference type="PANTHER" id="PTHR23071">
    <property type="entry name" value="PHOSPHATIDYLINOSITOL GLYCAN"/>
    <property type="match status" value="1"/>
</dbReference>
<gene>
    <name evidence="13" type="primary">GPI13</name>
    <name evidence="13" type="ORF">CspeluHIS016_0301520</name>
</gene>
<comment type="similarity">
    <text evidence="3">Belongs to the PIGG/PIGN/PIGO family. PIGO subfamily.</text>
</comment>
<feature type="transmembrane region" description="Helical" evidence="11">
    <location>
        <begin position="512"/>
        <end position="534"/>
    </location>
</feature>
<protein>
    <recommendedName>
        <fullName evidence="12">GPI ethanolamine phosphate transferase 2 C-terminal domain-containing protein</fullName>
    </recommendedName>
</protein>
<sequence>MAQPRSASSATGTIPAAARRVASAWIEGLSRTSLALLLLIVLLFVHLVSLATFTHGFLLTRLTIPTVSPVYDAMHLPPVAATHSKAVVIIIDALRTDFISPFPPDPPSPHHHNILTLPAELTAAFPERSMIFDSFSDPPTTTMQRIKGFTTGSLPTFIDAGSNFASTAIEEDSLIAQAVADNRSVVFMGDDTWLNLFPDSFSASYPYDSFNVEDLHTVDNGVIEHLFPYLQKERGEWDVLIGHFLGVDHVGHRVGPDRDTMRDKLAQMDAVLRRVVYEMDDDTLLVVLGDHGMNPKGDHGGDSELETSAALWMYSKSTPINHAAHSSAYEEEEGLRKVNQIDLVPTFALMLGLPIPYNNLGNIIPEAFVSTPETFAAAARAVTDQIERYINAYGNSAVLKTFADCRKDYADALNSGEPILAADADMNTNTRVLGALRELWAQFSVTHIVLGVVLLALGVAATVALYLGVRNSGPKWDQYVRMALDTAVSAGASVGSVAGTVAGIYTRQPIQGLQVFFSVAVGTACAVLAAPLLMRRTWSASLTGTLQQAIGPIILLLHALSFASNSFVMWEDRVVGFLLVSLALFHVLRALTAPQASIRLRILGFGILLALLARTIGLSTVCREEQQPYCTVTFYEANGSPKWSVYGLIPFIFMLFPRIITAVLGWSKSYAGPAPVFISLIWRTVILLGALYWTFEWMETWDGLNPARLPLVKGVKLWVARIAMSTTFGLMPYLWASTGLCLDIERETDQTGEREDEVTVLGFGNAFGSTYLLFVLMAFTLVQLVSTPLAQFVLVGTLIGVFAQLELVDSQRDAVLLHAGFADSGASAFAGPRDALVRPSFTDAVPLALLGLVAFFSTGHQAVLSSIQWKAAFVGLDKVTYPWSPLLVILNTWGPTALVALCVPLLAVWNVSPRPNASTPVLAHALQMALGFSTYFAALTLASAASAGWLRRHLMVWKVFAPRFMLAAVMLLVVDVALIVAVAFGLRVTSWKVWRTFKSVSV</sequence>
<dbReference type="PANTHER" id="PTHR23071:SF1">
    <property type="entry name" value="GPI ETHANOLAMINE PHOSPHATE TRANSFERASE 3"/>
    <property type="match status" value="1"/>
</dbReference>
<reference evidence="13" key="1">
    <citation type="journal article" date="2023" name="BMC Genomics">
        <title>Chromosome-level genome assemblies of Cutaneotrichosporon spp. (Trichosporonales, Basidiomycota) reveal imbalanced evolution between nucleotide sequences and chromosome synteny.</title>
        <authorList>
            <person name="Kobayashi Y."/>
            <person name="Kayamori A."/>
            <person name="Aoki K."/>
            <person name="Shiwa Y."/>
            <person name="Matsutani M."/>
            <person name="Fujita N."/>
            <person name="Sugita T."/>
            <person name="Iwasaki W."/>
            <person name="Tanaka N."/>
            <person name="Takashima M."/>
        </authorList>
    </citation>
    <scope>NUCLEOTIDE SEQUENCE</scope>
    <source>
        <strain evidence="13">HIS016</strain>
    </source>
</reference>
<evidence type="ECO:0000256" key="7">
    <source>
        <dbReference type="ARBA" id="ARBA00022824"/>
    </source>
</evidence>
<evidence type="ECO:0000256" key="9">
    <source>
        <dbReference type="ARBA" id="ARBA00023136"/>
    </source>
</evidence>
<dbReference type="InterPro" id="IPR002591">
    <property type="entry name" value="Phosphodiest/P_Trfase"/>
</dbReference>
<evidence type="ECO:0000256" key="4">
    <source>
        <dbReference type="ARBA" id="ARBA00022502"/>
    </source>
</evidence>
<dbReference type="InterPro" id="IPR037675">
    <property type="entry name" value="PIG-O_N"/>
</dbReference>
<keyword evidence="8 11" id="KW-1133">Transmembrane helix</keyword>
<evidence type="ECO:0000313" key="14">
    <source>
        <dbReference type="Proteomes" id="UP001222932"/>
    </source>
</evidence>
<dbReference type="InterPro" id="IPR045687">
    <property type="entry name" value="PIGG/GPI7_C"/>
</dbReference>
<comment type="subcellular location">
    <subcellularLocation>
        <location evidence="1">Endoplasmic reticulum membrane</location>
        <topology evidence="1">Multi-pass membrane protein</topology>
    </subcellularLocation>
</comment>
<feature type="transmembrane region" description="Helical" evidence="11">
    <location>
        <begin position="844"/>
        <end position="863"/>
    </location>
</feature>
<feature type="transmembrane region" description="Helical" evidence="11">
    <location>
        <begin position="643"/>
        <end position="664"/>
    </location>
</feature>
<feature type="transmembrane region" description="Helical" evidence="11">
    <location>
        <begin position="758"/>
        <end position="782"/>
    </location>
</feature>
<feature type="transmembrane region" description="Helical" evidence="11">
    <location>
        <begin position="715"/>
        <end position="737"/>
    </location>
</feature>
<evidence type="ECO:0000256" key="3">
    <source>
        <dbReference type="ARBA" id="ARBA00008695"/>
    </source>
</evidence>
<evidence type="ECO:0000256" key="5">
    <source>
        <dbReference type="ARBA" id="ARBA00022679"/>
    </source>
</evidence>
<organism evidence="13 14">
    <name type="scientific">Cutaneotrichosporon spelunceum</name>
    <dbReference type="NCBI Taxonomy" id="1672016"/>
    <lineage>
        <taxon>Eukaryota</taxon>
        <taxon>Fungi</taxon>
        <taxon>Dikarya</taxon>
        <taxon>Basidiomycota</taxon>
        <taxon>Agaricomycotina</taxon>
        <taxon>Tremellomycetes</taxon>
        <taxon>Trichosporonales</taxon>
        <taxon>Trichosporonaceae</taxon>
        <taxon>Cutaneotrichosporon</taxon>
    </lineage>
</organism>
<keyword evidence="4" id="KW-0337">GPI-anchor biosynthesis</keyword>
<accession>A0AAD3TSZ1</accession>
<dbReference type="InterPro" id="IPR017850">
    <property type="entry name" value="Alkaline_phosphatase_core_sf"/>
</dbReference>
<evidence type="ECO:0000256" key="1">
    <source>
        <dbReference type="ARBA" id="ARBA00004477"/>
    </source>
</evidence>
<dbReference type="Pfam" id="PF01663">
    <property type="entry name" value="Phosphodiest"/>
    <property type="match status" value="1"/>
</dbReference>
<evidence type="ECO:0000256" key="8">
    <source>
        <dbReference type="ARBA" id="ARBA00022989"/>
    </source>
</evidence>
<feature type="transmembrane region" description="Helical" evidence="11">
    <location>
        <begin position="883"/>
        <end position="909"/>
    </location>
</feature>
<evidence type="ECO:0000256" key="2">
    <source>
        <dbReference type="ARBA" id="ARBA00004687"/>
    </source>
</evidence>
<dbReference type="EMBL" id="BTCM01000003">
    <property type="protein sequence ID" value="GMK56312.1"/>
    <property type="molecule type" value="Genomic_DNA"/>
</dbReference>
<name>A0AAD3TSZ1_9TREE</name>
<evidence type="ECO:0000313" key="13">
    <source>
        <dbReference type="EMBL" id="GMK56312.1"/>
    </source>
</evidence>
<keyword evidence="14" id="KW-1185">Reference proteome</keyword>
<feature type="transmembrane region" description="Helical" evidence="11">
    <location>
        <begin position="546"/>
        <end position="568"/>
    </location>
</feature>
<evidence type="ECO:0000256" key="10">
    <source>
        <dbReference type="ARBA" id="ARBA00023180"/>
    </source>
</evidence>
<keyword evidence="10" id="KW-0325">Glycoprotein</keyword>
<dbReference type="Pfam" id="PF19316">
    <property type="entry name" value="PIGO_PIGG"/>
    <property type="match status" value="1"/>
</dbReference>
<feature type="transmembrane region" description="Helical" evidence="11">
    <location>
        <begin position="676"/>
        <end position="695"/>
    </location>
</feature>
<feature type="transmembrane region" description="Helical" evidence="11">
    <location>
        <begin position="439"/>
        <end position="467"/>
    </location>
</feature>
<feature type="transmembrane region" description="Helical" evidence="11">
    <location>
        <begin position="788"/>
        <end position="808"/>
    </location>
</feature>
<dbReference type="CDD" id="cd16023">
    <property type="entry name" value="GPI_EPT_3"/>
    <property type="match status" value="1"/>
</dbReference>
<keyword evidence="7" id="KW-0256">Endoplasmic reticulum</keyword>
<feature type="domain" description="GPI ethanolamine phosphate transferase 2 C-terminal" evidence="12">
    <location>
        <begin position="848"/>
        <end position="985"/>
    </location>
</feature>
<comment type="caution">
    <text evidence="13">The sequence shown here is derived from an EMBL/GenBank/DDBJ whole genome shotgun (WGS) entry which is preliminary data.</text>
</comment>